<gene>
    <name evidence="3" type="ORF">L0C25_14375</name>
</gene>
<organism evidence="3 4">
    <name type="scientific">Solicola gregarius</name>
    <dbReference type="NCBI Taxonomy" id="2908642"/>
    <lineage>
        <taxon>Bacteria</taxon>
        <taxon>Bacillati</taxon>
        <taxon>Actinomycetota</taxon>
        <taxon>Actinomycetes</taxon>
        <taxon>Propionibacteriales</taxon>
        <taxon>Nocardioidaceae</taxon>
        <taxon>Solicola</taxon>
    </lineage>
</organism>
<feature type="domain" description="Mce/MlaD" evidence="1">
    <location>
        <begin position="43"/>
        <end position="119"/>
    </location>
</feature>
<evidence type="ECO:0000313" key="3">
    <source>
        <dbReference type="EMBL" id="UYM03725.1"/>
    </source>
</evidence>
<dbReference type="InterPro" id="IPR005693">
    <property type="entry name" value="Mce"/>
</dbReference>
<sequence>MRKGLDRQSAGSLAKLLVFILVTTLATAVLAITIGNISFESRETYKAEFSDTTSLIKGDDVRIAGVRVGTVESVDLGDDNQSSIVTMAVDDSTTLPQSTEATIKYRNLIGQRYISLEQGSKGSTEPMESGDMIPLDQTTEALDLSALFNGFKPLFQGLSPEDTNKLANELVQVLQGESGTIETLLSRTASVSQTFANRDKLIGSVITNFNDLLDTLNNRDEELDDTIVTVQKFMSGLNDDRGAITTALDSIDDLTTETASLVTDVRPALTTDIKQLRELSTRLDQPALRHELDDIIKILPIKATKLGLTGDFGPLGGVVPCEIRSDITIPAIPGISGYERPRNIFSGVVVNNPKFSGRCD</sequence>
<protein>
    <submittedName>
        <fullName evidence="3">MCE family protein</fullName>
    </submittedName>
</protein>
<proteinExistence type="predicted"/>
<dbReference type="InterPro" id="IPR024516">
    <property type="entry name" value="Mce_C"/>
</dbReference>
<dbReference type="NCBIfam" id="TIGR00996">
    <property type="entry name" value="Mtu_fam_mce"/>
    <property type="match status" value="1"/>
</dbReference>
<dbReference type="GO" id="GO:0051701">
    <property type="term" value="P:biological process involved in interaction with host"/>
    <property type="evidence" value="ECO:0007669"/>
    <property type="project" value="TreeGrafter"/>
</dbReference>
<dbReference type="Pfam" id="PF11887">
    <property type="entry name" value="Mce4_CUP1"/>
    <property type="match status" value="1"/>
</dbReference>
<dbReference type="EMBL" id="CP094970">
    <property type="protein sequence ID" value="UYM03725.1"/>
    <property type="molecule type" value="Genomic_DNA"/>
</dbReference>
<dbReference type="InterPro" id="IPR052336">
    <property type="entry name" value="MlaD_Phospholipid_Transporter"/>
</dbReference>
<dbReference type="GO" id="GO:0005576">
    <property type="term" value="C:extracellular region"/>
    <property type="evidence" value="ECO:0007669"/>
    <property type="project" value="TreeGrafter"/>
</dbReference>
<evidence type="ECO:0000259" key="1">
    <source>
        <dbReference type="Pfam" id="PF02470"/>
    </source>
</evidence>
<reference evidence="3" key="1">
    <citation type="submission" date="2022-01" db="EMBL/GenBank/DDBJ databases">
        <title>Nocardioidaceae gen. sp. A5X3R13.</title>
        <authorList>
            <person name="Lopez Marin M.A."/>
            <person name="Uhlik O."/>
        </authorList>
    </citation>
    <scope>NUCLEOTIDE SEQUENCE</scope>
    <source>
        <strain evidence="3">A5X3R13</strain>
    </source>
</reference>
<dbReference type="KEGG" id="sgrg:L0C25_14375"/>
<dbReference type="PANTHER" id="PTHR33371:SF17">
    <property type="entry name" value="MCE-FAMILY PROTEIN MCE1B"/>
    <property type="match status" value="1"/>
</dbReference>
<evidence type="ECO:0000313" key="4">
    <source>
        <dbReference type="Proteomes" id="UP001164390"/>
    </source>
</evidence>
<dbReference type="PANTHER" id="PTHR33371">
    <property type="entry name" value="INTERMEMBRANE PHOSPHOLIPID TRANSPORT SYSTEM BINDING PROTEIN MLAD-RELATED"/>
    <property type="match status" value="1"/>
</dbReference>
<feature type="domain" description="Mammalian cell entry C-terminal" evidence="2">
    <location>
        <begin position="124"/>
        <end position="285"/>
    </location>
</feature>
<name>A0AA46TEL4_9ACTN</name>
<dbReference type="AlphaFoldDB" id="A0AA46TEL4"/>
<accession>A0AA46TEL4</accession>
<dbReference type="InterPro" id="IPR003399">
    <property type="entry name" value="Mce/MlaD"/>
</dbReference>
<dbReference type="Pfam" id="PF02470">
    <property type="entry name" value="MlaD"/>
    <property type="match status" value="1"/>
</dbReference>
<evidence type="ECO:0000259" key="2">
    <source>
        <dbReference type="Pfam" id="PF11887"/>
    </source>
</evidence>
<dbReference type="Proteomes" id="UP001164390">
    <property type="component" value="Chromosome"/>
</dbReference>
<dbReference type="RefSeq" id="WP_271632363.1">
    <property type="nucleotide sequence ID" value="NZ_CP094970.1"/>
</dbReference>
<keyword evidence="4" id="KW-1185">Reference proteome</keyword>